<protein>
    <submittedName>
        <fullName evidence="9">Glycosyltransferase family 2 protein</fullName>
    </submittedName>
</protein>
<evidence type="ECO:0000313" key="10">
    <source>
        <dbReference type="Proteomes" id="UP000625631"/>
    </source>
</evidence>
<comment type="subcellular location">
    <subcellularLocation>
        <location evidence="1">Membrane</location>
        <topology evidence="1">Multi-pass membrane protein</topology>
    </subcellularLocation>
</comment>
<evidence type="ECO:0000256" key="6">
    <source>
        <dbReference type="ARBA" id="ARBA00023136"/>
    </source>
</evidence>
<dbReference type="InterPro" id="IPR029044">
    <property type="entry name" value="Nucleotide-diphossugar_trans"/>
</dbReference>
<evidence type="ECO:0000256" key="5">
    <source>
        <dbReference type="ARBA" id="ARBA00022989"/>
    </source>
</evidence>
<organism evidence="9 10">
    <name type="scientific">Hymenobacter negativus</name>
    <dbReference type="NCBI Taxonomy" id="2795026"/>
    <lineage>
        <taxon>Bacteria</taxon>
        <taxon>Pseudomonadati</taxon>
        <taxon>Bacteroidota</taxon>
        <taxon>Cytophagia</taxon>
        <taxon>Cytophagales</taxon>
        <taxon>Hymenobacteraceae</taxon>
        <taxon>Hymenobacter</taxon>
    </lineage>
</organism>
<evidence type="ECO:0000256" key="7">
    <source>
        <dbReference type="SAM" id="Phobius"/>
    </source>
</evidence>
<dbReference type="PANTHER" id="PTHR48090">
    <property type="entry name" value="UNDECAPRENYL-PHOSPHATE 4-DEOXY-4-FORMAMIDO-L-ARABINOSE TRANSFERASE-RELATED"/>
    <property type="match status" value="1"/>
</dbReference>
<proteinExistence type="predicted"/>
<dbReference type="SUPFAM" id="SSF53448">
    <property type="entry name" value="Nucleotide-diphospho-sugar transferases"/>
    <property type="match status" value="1"/>
</dbReference>
<evidence type="ECO:0000259" key="8">
    <source>
        <dbReference type="Pfam" id="PF00535"/>
    </source>
</evidence>
<evidence type="ECO:0000256" key="3">
    <source>
        <dbReference type="ARBA" id="ARBA00022679"/>
    </source>
</evidence>
<dbReference type="InterPro" id="IPR001173">
    <property type="entry name" value="Glyco_trans_2-like"/>
</dbReference>
<evidence type="ECO:0000256" key="1">
    <source>
        <dbReference type="ARBA" id="ARBA00004141"/>
    </source>
</evidence>
<dbReference type="RefSeq" id="WP_198074801.1">
    <property type="nucleotide sequence ID" value="NZ_JAEDAE010000002.1"/>
</dbReference>
<keyword evidence="10" id="KW-1185">Reference proteome</keyword>
<feature type="transmembrane region" description="Helical" evidence="7">
    <location>
        <begin position="233"/>
        <end position="254"/>
    </location>
</feature>
<keyword evidence="5 7" id="KW-1133">Transmembrane helix</keyword>
<keyword evidence="3" id="KW-0808">Transferase</keyword>
<dbReference type="CDD" id="cd04187">
    <property type="entry name" value="DPM1_like_bac"/>
    <property type="match status" value="1"/>
</dbReference>
<reference evidence="9 10" key="1">
    <citation type="submission" date="2020-12" db="EMBL/GenBank/DDBJ databases">
        <title>Hymenobacter sp.</title>
        <authorList>
            <person name="Kim M.K."/>
        </authorList>
    </citation>
    <scope>NUCLEOTIDE SEQUENCE [LARGE SCALE GENOMIC DNA]</scope>
    <source>
        <strain evidence="9 10">BT442</strain>
    </source>
</reference>
<evidence type="ECO:0000256" key="4">
    <source>
        <dbReference type="ARBA" id="ARBA00022692"/>
    </source>
</evidence>
<keyword evidence="2" id="KW-0328">Glycosyltransferase</keyword>
<name>A0ABS0Q4Q1_9BACT</name>
<keyword evidence="4 7" id="KW-0812">Transmembrane</keyword>
<dbReference type="Pfam" id="PF00535">
    <property type="entry name" value="Glycos_transf_2"/>
    <property type="match status" value="1"/>
</dbReference>
<accession>A0ABS0Q4Q1</accession>
<feature type="domain" description="Glycosyltransferase 2-like" evidence="8">
    <location>
        <begin position="10"/>
        <end position="155"/>
    </location>
</feature>
<gene>
    <name evidence="9" type="ORF">I7X13_06280</name>
</gene>
<comment type="caution">
    <text evidence="9">The sequence shown here is derived from an EMBL/GenBank/DDBJ whole genome shotgun (WGS) entry which is preliminary data.</text>
</comment>
<dbReference type="EMBL" id="JAEDAE010000002">
    <property type="protein sequence ID" value="MBH8557646.1"/>
    <property type="molecule type" value="Genomic_DNA"/>
</dbReference>
<evidence type="ECO:0000313" key="9">
    <source>
        <dbReference type="EMBL" id="MBH8557646.1"/>
    </source>
</evidence>
<keyword evidence="6 7" id="KW-0472">Membrane</keyword>
<dbReference type="InterPro" id="IPR050256">
    <property type="entry name" value="Glycosyltransferase_2"/>
</dbReference>
<dbReference type="Gene3D" id="3.90.550.10">
    <property type="entry name" value="Spore Coat Polysaccharide Biosynthesis Protein SpsA, Chain A"/>
    <property type="match status" value="1"/>
</dbReference>
<evidence type="ECO:0000256" key="2">
    <source>
        <dbReference type="ARBA" id="ARBA00022676"/>
    </source>
</evidence>
<feature type="transmembrane region" description="Helical" evidence="7">
    <location>
        <begin position="266"/>
        <end position="291"/>
    </location>
</feature>
<dbReference type="Proteomes" id="UP000625631">
    <property type="component" value="Unassembled WGS sequence"/>
</dbReference>
<sequence length="308" mass="34715">MTPAAPLLLSVVSPVYRADVLVAELVQRLVRVLEPLAADFEIILVDDRSPDESWQRIQTEMTRDPRVHGLRLSRNFGQHAAITAGLDRSRGEWVVVMDCDLQDLPEEIPALLALARQGYDLVLAQRTNRQDSWSKKMLSRTFYRILTYLTETPQDPTVANFGIYHRKVIAAVLAMRESIQYFPTMVRWVGFRRAYLPVQHARRAAGRSSYSLSRRLSQALGIIMVNTDKPLRLLVKLGMLLTGGALLCAGVLLARCWVGKVYRPGYASLIISSWFLAGMLMAALGLVGLYLGKTFEQVKKRPLYIVDE</sequence>
<dbReference type="PANTHER" id="PTHR48090:SF1">
    <property type="entry name" value="PROPHAGE BACTOPRENOL GLUCOSYL TRANSFERASE HOMOLOG"/>
    <property type="match status" value="1"/>
</dbReference>